<keyword evidence="2" id="KW-1185">Reference proteome</keyword>
<comment type="similarity">
    <text evidence="1">Belongs to the cytochrome P450 family.</text>
</comment>
<dbReference type="GeneID" id="102806134"/>
<evidence type="ECO:0000313" key="3">
    <source>
        <dbReference type="RefSeq" id="XP_006818256.1"/>
    </source>
</evidence>
<evidence type="ECO:0000313" key="2">
    <source>
        <dbReference type="Proteomes" id="UP000694865"/>
    </source>
</evidence>
<dbReference type="PANTHER" id="PTHR24280">
    <property type="entry name" value="CYTOCHROME P450 20A1"/>
    <property type="match status" value="1"/>
</dbReference>
<dbReference type="Pfam" id="PF00067">
    <property type="entry name" value="p450"/>
    <property type="match status" value="1"/>
</dbReference>
<proteinExistence type="inferred from homology"/>
<dbReference type="InterPro" id="IPR001128">
    <property type="entry name" value="Cyt_P450"/>
</dbReference>
<accession>A0ABM0ME15</accession>
<dbReference type="PANTHER" id="PTHR24280:SF4">
    <property type="entry name" value="CYTOCHROME P450 20A1"/>
    <property type="match status" value="1"/>
</dbReference>
<dbReference type="InterPro" id="IPR036396">
    <property type="entry name" value="Cyt_P450_sf"/>
</dbReference>
<gene>
    <name evidence="3" type="primary">LOC102806134</name>
</gene>
<dbReference type="SUPFAM" id="SSF48264">
    <property type="entry name" value="Cytochrome P450"/>
    <property type="match status" value="1"/>
</dbReference>
<evidence type="ECO:0000256" key="1">
    <source>
        <dbReference type="ARBA" id="ARBA00010617"/>
    </source>
</evidence>
<reference evidence="3" key="1">
    <citation type="submission" date="2025-08" db="UniProtKB">
        <authorList>
            <consortium name="RefSeq"/>
        </authorList>
    </citation>
    <scope>IDENTIFICATION</scope>
    <source>
        <tissue evidence="3">Testes</tissue>
    </source>
</reference>
<feature type="non-terminal residue" evidence="3">
    <location>
        <position position="105"/>
    </location>
</feature>
<dbReference type="RefSeq" id="XP_006818256.1">
    <property type="nucleotide sequence ID" value="XM_006818193.1"/>
</dbReference>
<dbReference type="InterPro" id="IPR052666">
    <property type="entry name" value="CYP450_20A1-like"/>
</dbReference>
<protein>
    <submittedName>
        <fullName evidence="3">Cytochrome P450 20A1-like</fullName>
    </submittedName>
</protein>
<dbReference type="Gene3D" id="1.10.630.10">
    <property type="entry name" value="Cytochrome P450"/>
    <property type="match status" value="1"/>
</dbReference>
<name>A0ABM0ME15_SACKO</name>
<feature type="non-terminal residue" evidence="3">
    <location>
        <position position="1"/>
    </location>
</feature>
<organism evidence="2 3">
    <name type="scientific">Saccoglossus kowalevskii</name>
    <name type="common">Acorn worm</name>
    <dbReference type="NCBI Taxonomy" id="10224"/>
    <lineage>
        <taxon>Eukaryota</taxon>
        <taxon>Metazoa</taxon>
        <taxon>Hemichordata</taxon>
        <taxon>Enteropneusta</taxon>
        <taxon>Harrimaniidae</taxon>
        <taxon>Saccoglossus</taxon>
    </lineage>
</organism>
<sequence length="105" mass="11978">DGNMPDITAAGSFHEFLVKLHTKYGPVATFWHGKTHVVSLASAKAFKDTNKLFDRPAVLFENIKPLVGPDSITYANGEDGKRRRHDYDLSFSYDAIKNYYSRFYE</sequence>
<dbReference type="Proteomes" id="UP000694865">
    <property type="component" value="Unplaced"/>
</dbReference>